<sequence length="107" mass="12244">MGLQHLAACMIEQGLYDLRVRPPKRKTPEIPLTSKQIKTRNQNAAAHKNVRQVRRDSALTWIEANSSECMGFKWCLDYSEINPNFIRRMIKEIIEGGKTFGEVRGGV</sequence>
<evidence type="ECO:0000313" key="1">
    <source>
        <dbReference type="EMBL" id="QJA54428.1"/>
    </source>
</evidence>
<reference evidence="1" key="1">
    <citation type="submission" date="2020-03" db="EMBL/GenBank/DDBJ databases">
        <title>The deep terrestrial virosphere.</title>
        <authorList>
            <person name="Holmfeldt K."/>
            <person name="Nilsson E."/>
            <person name="Simone D."/>
            <person name="Lopez-Fernandez M."/>
            <person name="Wu X."/>
            <person name="de Brujin I."/>
            <person name="Lundin D."/>
            <person name="Andersson A."/>
            <person name="Bertilsson S."/>
            <person name="Dopson M."/>
        </authorList>
    </citation>
    <scope>NUCLEOTIDE SEQUENCE</scope>
    <source>
        <strain evidence="3">MM171A02499</strain>
        <strain evidence="2">MM415A03406</strain>
        <strain evidence="1">TM448A04873</strain>
    </source>
</reference>
<dbReference type="EMBL" id="MT143913">
    <property type="protein sequence ID" value="QJH92710.1"/>
    <property type="molecule type" value="Genomic_DNA"/>
</dbReference>
<proteinExistence type="predicted"/>
<protein>
    <submittedName>
        <fullName evidence="1">Uncharacterized protein</fullName>
    </submittedName>
</protein>
<dbReference type="EMBL" id="MT141841">
    <property type="protein sequence ID" value="QJA71027.1"/>
    <property type="molecule type" value="Genomic_DNA"/>
</dbReference>
<organism evidence="1">
    <name type="scientific">viral metagenome</name>
    <dbReference type="NCBI Taxonomy" id="1070528"/>
    <lineage>
        <taxon>unclassified sequences</taxon>
        <taxon>metagenomes</taxon>
        <taxon>organismal metagenomes</taxon>
    </lineage>
</organism>
<name>A0A6H2A3T5_9ZZZZ</name>
<gene>
    <name evidence="3" type="ORF">MM171A02499_0009</name>
    <name evidence="2" type="ORF">MM415A03406_0003</name>
    <name evidence="1" type="ORF">TM448A04873_0003</name>
</gene>
<accession>A0A6H2A3T5</accession>
<dbReference type="AlphaFoldDB" id="A0A6H2A3T5"/>
<evidence type="ECO:0000313" key="3">
    <source>
        <dbReference type="EMBL" id="QJH92710.1"/>
    </source>
</evidence>
<evidence type="ECO:0000313" key="2">
    <source>
        <dbReference type="EMBL" id="QJA71027.1"/>
    </source>
</evidence>
<dbReference type="EMBL" id="MT144506">
    <property type="protein sequence ID" value="QJA54428.1"/>
    <property type="molecule type" value="Genomic_DNA"/>
</dbReference>